<evidence type="ECO:0000313" key="3">
    <source>
        <dbReference type="Proteomes" id="UP001187315"/>
    </source>
</evidence>
<evidence type="ECO:0000313" key="2">
    <source>
        <dbReference type="EMBL" id="KAK2864256.1"/>
    </source>
</evidence>
<organism evidence="2 3">
    <name type="scientific">Tachysurus vachellii</name>
    <name type="common">Darkbarbel catfish</name>
    <name type="synonym">Pelteobagrus vachellii</name>
    <dbReference type="NCBI Taxonomy" id="175792"/>
    <lineage>
        <taxon>Eukaryota</taxon>
        <taxon>Metazoa</taxon>
        <taxon>Chordata</taxon>
        <taxon>Craniata</taxon>
        <taxon>Vertebrata</taxon>
        <taxon>Euteleostomi</taxon>
        <taxon>Actinopterygii</taxon>
        <taxon>Neopterygii</taxon>
        <taxon>Teleostei</taxon>
        <taxon>Ostariophysi</taxon>
        <taxon>Siluriformes</taxon>
        <taxon>Bagridae</taxon>
        <taxon>Tachysurus</taxon>
    </lineage>
</organism>
<protein>
    <submittedName>
        <fullName evidence="2">Uncharacterized protein</fullName>
    </submittedName>
</protein>
<dbReference type="EMBL" id="JAVHJS010000003">
    <property type="protein sequence ID" value="KAK2864256.1"/>
    <property type="molecule type" value="Genomic_DNA"/>
</dbReference>
<feature type="region of interest" description="Disordered" evidence="1">
    <location>
        <begin position="1"/>
        <end position="28"/>
    </location>
</feature>
<keyword evidence="3" id="KW-1185">Reference proteome</keyword>
<evidence type="ECO:0000256" key="1">
    <source>
        <dbReference type="SAM" id="MobiDB-lite"/>
    </source>
</evidence>
<accession>A0AA88TF27</accession>
<comment type="caution">
    <text evidence="2">The sequence shown here is derived from an EMBL/GenBank/DDBJ whole genome shotgun (WGS) entry which is preliminary data.</text>
</comment>
<dbReference type="Proteomes" id="UP001187315">
    <property type="component" value="Unassembled WGS sequence"/>
</dbReference>
<sequence>MDRPGNMEGAQSSFGKKDGQETKRTAVAPRNKGFVVLQNVSVKQRECMLPD</sequence>
<gene>
    <name evidence="2" type="ORF">Q7C36_003410</name>
</gene>
<reference evidence="2" key="1">
    <citation type="submission" date="2023-08" db="EMBL/GenBank/DDBJ databases">
        <title>Pelteobagrus vachellii genome.</title>
        <authorList>
            <person name="Liu H."/>
        </authorList>
    </citation>
    <scope>NUCLEOTIDE SEQUENCE</scope>
    <source>
        <strain evidence="2">PRFRI_2022a</strain>
        <tissue evidence="2">Muscle</tissue>
    </source>
</reference>
<name>A0AA88TF27_TACVA</name>
<feature type="compositionally biased region" description="Basic and acidic residues" evidence="1">
    <location>
        <begin position="15"/>
        <end position="24"/>
    </location>
</feature>
<dbReference type="AlphaFoldDB" id="A0AA88TF27"/>
<proteinExistence type="predicted"/>